<name>A0A0C1E6C9_9BACT</name>
<accession>A0A0C1E6C9</accession>
<proteinExistence type="predicted"/>
<dbReference type="EMBL" id="JSAM01000102">
    <property type="protein sequence ID" value="KIA76857.1"/>
    <property type="molecule type" value="Genomic_DNA"/>
</dbReference>
<protein>
    <submittedName>
        <fullName evidence="1">Uncharacterized protein</fullName>
    </submittedName>
</protein>
<dbReference type="RefSeq" id="WP_237754029.1">
    <property type="nucleotide sequence ID" value="NZ_JSAM01000102.1"/>
</dbReference>
<comment type="caution">
    <text evidence="1">The sequence shown here is derived from an EMBL/GenBank/DDBJ whole genome shotgun (WGS) entry which is preliminary data.</text>
</comment>
<gene>
    <name evidence="1" type="ORF">DB43_HG00030</name>
</gene>
<dbReference type="PATRIC" id="fig|83552.4.peg.2009"/>
<dbReference type="AlphaFoldDB" id="A0A0C1E6C9"/>
<dbReference type="Proteomes" id="UP000031307">
    <property type="component" value="Unassembled WGS sequence"/>
</dbReference>
<reference evidence="1 2" key="1">
    <citation type="journal article" date="2014" name="Mol. Biol. Evol.">
        <title>Massive expansion of Ubiquitination-related gene families within the Chlamydiae.</title>
        <authorList>
            <person name="Domman D."/>
            <person name="Collingro A."/>
            <person name="Lagkouvardos I."/>
            <person name="Gehre L."/>
            <person name="Weinmaier T."/>
            <person name="Rattei T."/>
            <person name="Subtil A."/>
            <person name="Horn M."/>
        </authorList>
    </citation>
    <scope>NUCLEOTIDE SEQUENCE [LARGE SCALE GENOMIC DNA]</scope>
    <source>
        <strain evidence="1 2">OEW1</strain>
    </source>
</reference>
<sequence>MVKQPGFPIGPEPSFSEIGQAPINADGIVVERAPSSSSPTISMHKSGRVSLESTESLSIESISEESDSVDELVESVDRIRLLNHIGSVLSNVPPPPFLNGSRLIAKPSFKTSYLIKGILLLVPEMQQLII</sequence>
<evidence type="ECO:0000313" key="1">
    <source>
        <dbReference type="EMBL" id="KIA76857.1"/>
    </source>
</evidence>
<organism evidence="1 2">
    <name type="scientific">Parachlamydia acanthamoebae</name>
    <dbReference type="NCBI Taxonomy" id="83552"/>
    <lineage>
        <taxon>Bacteria</taxon>
        <taxon>Pseudomonadati</taxon>
        <taxon>Chlamydiota</taxon>
        <taxon>Chlamydiia</taxon>
        <taxon>Parachlamydiales</taxon>
        <taxon>Parachlamydiaceae</taxon>
        <taxon>Parachlamydia</taxon>
    </lineage>
</organism>
<evidence type="ECO:0000313" key="2">
    <source>
        <dbReference type="Proteomes" id="UP000031307"/>
    </source>
</evidence>